<evidence type="ECO:0000256" key="2">
    <source>
        <dbReference type="ARBA" id="ARBA00022737"/>
    </source>
</evidence>
<feature type="compositionally biased region" description="Basic and acidic residues" evidence="3">
    <location>
        <begin position="351"/>
        <end position="362"/>
    </location>
</feature>
<proteinExistence type="predicted"/>
<evidence type="ECO:0000313" key="5">
    <source>
        <dbReference type="RefSeq" id="XP_008453336.2"/>
    </source>
</evidence>
<dbReference type="GeneID" id="103494083"/>
<feature type="compositionally biased region" description="Polar residues" evidence="3">
    <location>
        <begin position="548"/>
        <end position="562"/>
    </location>
</feature>
<evidence type="ECO:0000313" key="4">
    <source>
        <dbReference type="Proteomes" id="UP001652600"/>
    </source>
</evidence>
<dbReference type="Gene3D" id="2.120.10.80">
    <property type="entry name" value="Kelch-type beta propeller"/>
    <property type="match status" value="2"/>
</dbReference>
<dbReference type="RefSeq" id="XP_008453336.2">
    <property type="nucleotide sequence ID" value="XM_008455114.3"/>
</dbReference>
<keyword evidence="2" id="KW-0677">Repeat</keyword>
<dbReference type="eggNOG" id="KOG0379">
    <property type="taxonomic scope" value="Eukaryota"/>
</dbReference>
<name>A0A1S3BVZ8_CUCME</name>
<evidence type="ECO:0000256" key="3">
    <source>
        <dbReference type="SAM" id="MobiDB-lite"/>
    </source>
</evidence>
<organism evidence="4 5">
    <name type="scientific">Cucumis melo</name>
    <name type="common">Muskmelon</name>
    <dbReference type="NCBI Taxonomy" id="3656"/>
    <lineage>
        <taxon>Eukaryota</taxon>
        <taxon>Viridiplantae</taxon>
        <taxon>Streptophyta</taxon>
        <taxon>Embryophyta</taxon>
        <taxon>Tracheophyta</taxon>
        <taxon>Spermatophyta</taxon>
        <taxon>Magnoliopsida</taxon>
        <taxon>eudicotyledons</taxon>
        <taxon>Gunneridae</taxon>
        <taxon>Pentapetalae</taxon>
        <taxon>rosids</taxon>
        <taxon>fabids</taxon>
        <taxon>Cucurbitales</taxon>
        <taxon>Cucurbitaceae</taxon>
        <taxon>Benincaseae</taxon>
        <taxon>Cucumis</taxon>
    </lineage>
</organism>
<keyword evidence="1" id="KW-0880">Kelch repeat</keyword>
<dbReference type="PANTHER" id="PTHR46228">
    <property type="entry name" value="KELCH DOMAIN-CONTAINING PROTEIN"/>
    <property type="match status" value="1"/>
</dbReference>
<accession>A0A1S3BVZ8</accession>
<dbReference type="Pfam" id="PF24681">
    <property type="entry name" value="Kelch_KLHDC2_KLHL20_DRC7"/>
    <property type="match status" value="1"/>
</dbReference>
<evidence type="ECO:0000256" key="1">
    <source>
        <dbReference type="ARBA" id="ARBA00022441"/>
    </source>
</evidence>
<reference evidence="5" key="1">
    <citation type="submission" date="2025-08" db="UniProtKB">
        <authorList>
            <consortium name="RefSeq"/>
        </authorList>
    </citation>
    <scope>IDENTIFICATION</scope>
    <source>
        <tissue evidence="5">Stem</tissue>
    </source>
</reference>
<gene>
    <name evidence="5" type="primary">LOC103494083</name>
</gene>
<dbReference type="KEGG" id="cmo:103494083"/>
<feature type="region of interest" description="Disordered" evidence="3">
    <location>
        <begin position="351"/>
        <end position="423"/>
    </location>
</feature>
<protein>
    <submittedName>
        <fullName evidence="5">Acyl-CoA-binding domain-containing protein 4</fullName>
    </submittedName>
</protein>
<sequence>MWLYPKVMGFTPSERWGHSACYYQGNVYVFGGCCGGLHFSDVLVLNLDTMIWTNLVTTGQGPGPRDSHGALIVGNQMIVFGGTNGSKKVNDLHILDLSTKEWVQPECKGNPPSPRESHTATLVGDDKLVIFGGSGEGESNYLNDLHILDLKFMVWMNIEVRGDIPVPRDSHSATAVGHKLFVYGGDCGDRYQGGVDMLDVHSLTWSKLSVQGSSPGVRAGHAAVNIATKVYILGGVGDRQYYNDAWVLDLCTCSWTQLDTCGQQPQGRFSHTAVVADSDIAIYGGCGEDERPLNDLLVLQLGAEHPNGRYNVSMCKIFGKHWNNQTRNSLREDQSSMKTKLMGNNIELVRKEDHGQKLETKHSTQFMSETLHPKRRRTMNPKVWEVESEQEEHSLSLSQHSSPSQSDQEQTPVRKVSDSVTSSQGLRLLKHVNHSSTSEPYSISRIQPEFRNVVQTAAQQDLSYFGHQNPLKTEQQQLLHVVRPVKEHKSLETGLIQNMIGSEVRGRVDGAFDSGFLMTATVNGKVYRGVLFTPGPGVFSRASIVTESSPLPTNTLPNSNSNHVERSKSLQQRPSVLVPESSGQSFRQAQLISPPPVPIIKPTPSSLPVKLRDDLQGVFLTLGGPGNGSA</sequence>
<dbReference type="PANTHER" id="PTHR46228:SF2">
    <property type="entry name" value="KELCH REPEAT PROTEIN (AFU_ORTHOLOGUE AFUA_4G14350)"/>
    <property type="match status" value="1"/>
</dbReference>
<dbReference type="Proteomes" id="UP001652600">
    <property type="component" value="Chromosome 5"/>
</dbReference>
<dbReference type="AlphaFoldDB" id="A0A1S3BVZ8"/>
<dbReference type="InParanoid" id="A0A1S3BVZ8"/>
<dbReference type="PROSITE" id="PS51257">
    <property type="entry name" value="PROKAR_LIPOPROTEIN"/>
    <property type="match status" value="1"/>
</dbReference>
<keyword evidence="4" id="KW-1185">Reference proteome</keyword>
<dbReference type="Pfam" id="PF01344">
    <property type="entry name" value="Kelch_1"/>
    <property type="match status" value="1"/>
</dbReference>
<dbReference type="InterPro" id="IPR006652">
    <property type="entry name" value="Kelch_1"/>
</dbReference>
<feature type="compositionally biased region" description="Low complexity" evidence="3">
    <location>
        <begin position="395"/>
        <end position="410"/>
    </location>
</feature>
<dbReference type="InterPro" id="IPR015915">
    <property type="entry name" value="Kelch-typ_b-propeller"/>
</dbReference>
<feature type="region of interest" description="Disordered" evidence="3">
    <location>
        <begin position="548"/>
        <end position="605"/>
    </location>
</feature>
<dbReference type="SUPFAM" id="SSF117281">
    <property type="entry name" value="Kelch motif"/>
    <property type="match status" value="1"/>
</dbReference>
<feature type="compositionally biased region" description="Polar residues" evidence="3">
    <location>
        <begin position="581"/>
        <end position="591"/>
    </location>
</feature>